<dbReference type="VEuPathDB" id="TriTrypDB:C3747_7g330"/>
<keyword evidence="1" id="KW-0175">Coiled coil</keyword>
<dbReference type="VEuPathDB" id="TriTrypDB:ECC02_007667"/>
<dbReference type="VEuPathDB" id="TriTrypDB:TCSYLVIO_008243"/>
<dbReference type="VEuPathDB" id="TriTrypDB:TcCL_NonESM04009"/>
<dbReference type="VEuPathDB" id="TriTrypDB:TcBrA4_0046480"/>
<dbReference type="Proteomes" id="UP000246121">
    <property type="component" value="Unassembled WGS sequence"/>
</dbReference>
<dbReference type="EMBL" id="PRFA01000079">
    <property type="protein sequence ID" value="PWU88162.1"/>
    <property type="molecule type" value="Genomic_DNA"/>
</dbReference>
<keyword evidence="3" id="KW-0808">Transferase</keyword>
<dbReference type="VEuPathDB" id="TriTrypDB:TcCLB.506457.50"/>
<dbReference type="AlphaFoldDB" id="A0A2V2UYA2"/>
<comment type="caution">
    <text evidence="3">The sequence shown here is derived from an EMBL/GenBank/DDBJ whole genome shotgun (WGS) entry which is preliminary data.</text>
</comment>
<evidence type="ECO:0000256" key="1">
    <source>
        <dbReference type="SAM" id="Coils"/>
    </source>
</evidence>
<feature type="coiled-coil region" evidence="1">
    <location>
        <begin position="81"/>
        <end position="108"/>
    </location>
</feature>
<proteinExistence type="predicted"/>
<dbReference type="GO" id="GO:0004674">
    <property type="term" value="F:protein serine/threonine kinase activity"/>
    <property type="evidence" value="ECO:0007669"/>
    <property type="project" value="UniProtKB-KW"/>
</dbReference>
<accession>A0A2V2UYA2</accession>
<evidence type="ECO:0000256" key="2">
    <source>
        <dbReference type="SAM" id="MobiDB-lite"/>
    </source>
</evidence>
<dbReference type="VEuPathDB" id="TriTrypDB:TcG_06918"/>
<dbReference type="VEuPathDB" id="TriTrypDB:Tc_MARK_1678"/>
<gene>
    <name evidence="3" type="ORF">C4B63_79g55</name>
</gene>
<name>A0A2V2UYA2_TRYCR</name>
<feature type="non-terminal residue" evidence="3">
    <location>
        <position position="242"/>
    </location>
</feature>
<feature type="region of interest" description="Disordered" evidence="2">
    <location>
        <begin position="1"/>
        <end position="26"/>
    </location>
</feature>
<organism evidence="3 4">
    <name type="scientific">Trypanosoma cruzi</name>
    <dbReference type="NCBI Taxonomy" id="5693"/>
    <lineage>
        <taxon>Eukaryota</taxon>
        <taxon>Discoba</taxon>
        <taxon>Euglenozoa</taxon>
        <taxon>Kinetoplastea</taxon>
        <taxon>Metakinetoplastina</taxon>
        <taxon>Trypanosomatida</taxon>
        <taxon>Trypanosomatidae</taxon>
        <taxon>Trypanosoma</taxon>
        <taxon>Schizotrypanum</taxon>
    </lineage>
</organism>
<reference evidence="3 4" key="1">
    <citation type="journal article" date="2018" name="Microb. Genom.">
        <title>Expanding an expanded genome: long-read sequencing of Trypanosoma cruzi.</title>
        <authorList>
            <person name="Berna L."/>
            <person name="Rodriguez M."/>
            <person name="Chiribao M.L."/>
            <person name="Parodi-Talice A."/>
            <person name="Pita S."/>
            <person name="Rijo G."/>
            <person name="Alvarez-Valin F."/>
            <person name="Robello C."/>
        </authorList>
    </citation>
    <scope>NUCLEOTIDE SEQUENCE [LARGE SCALE GENOMIC DNA]</scope>
    <source>
        <strain evidence="3 4">Dm28c</strain>
    </source>
</reference>
<dbReference type="VEuPathDB" id="TriTrypDB:TcYC6_0023260"/>
<evidence type="ECO:0000313" key="3">
    <source>
        <dbReference type="EMBL" id="PWU88162.1"/>
    </source>
</evidence>
<dbReference type="VEuPathDB" id="TriTrypDB:C4B63_79g55"/>
<dbReference type="VEuPathDB" id="TriTrypDB:TCDM_05588"/>
<evidence type="ECO:0000313" key="4">
    <source>
        <dbReference type="Proteomes" id="UP000246121"/>
    </source>
</evidence>
<dbReference type="VEuPathDB" id="TriTrypDB:TcCLB.509693.90"/>
<sequence>MDLPETRGLTPTAGRKMAGRGEDAEETRAVATPAIHTFHVMRRCGVRLGALVIVKVFPQRRWRRFCAKKIMASYVHRQWRLKAMREAYAVHEEERSSLRAELNELYAKSFFEERRGMMTCGEDMEMSSTMNMPGNLESTQSPHSIAAAASLFVMDATLGPVIGGDFTKTAGIERTLRRLTASPGYSTTGYRDGNTSLLTNEVVRIARDAAAVAERCKKWAVQPPARLDFSKRQLDEVDRRSA</sequence>
<protein>
    <submittedName>
        <fullName evidence="3">Putative serine/threonine protein kinase</fullName>
    </submittedName>
</protein>
<dbReference type="VEuPathDB" id="TriTrypDB:BCY84_11445"/>
<keyword evidence="3" id="KW-0723">Serine/threonine-protein kinase</keyword>
<keyword evidence="3" id="KW-0418">Kinase</keyword>